<dbReference type="PROSITE" id="PS50181">
    <property type="entry name" value="FBOX"/>
    <property type="match status" value="1"/>
</dbReference>
<dbReference type="AlphaFoldDB" id="A0A818VGH2"/>
<dbReference type="EMBL" id="CAJOBD010000685">
    <property type="protein sequence ID" value="CAF3705993.1"/>
    <property type="molecule type" value="Genomic_DNA"/>
</dbReference>
<evidence type="ECO:0000313" key="2">
    <source>
        <dbReference type="EMBL" id="CAF3705993.1"/>
    </source>
</evidence>
<dbReference type="Pfam" id="PF00646">
    <property type="entry name" value="F-box"/>
    <property type="match status" value="1"/>
</dbReference>
<sequence>MEYSCIGLNDLPDEILMIIFKKLNNFDVLYSLHGVNQRLNQIIQDRIFTSRLICVKWFSNNFTDLISCDMILNRFRLQILPEIHDKIQWLDLESSSMKYILRTAHYPNLYGLGLYNINEESARCLFTGIFILTNTVHMYLDEILSSGIFTNQITTLFITMDKNNNYDEMLLSVGKICVYIFNVFTRLIALTFYESSYRNPIRLCFNDPLPSNIYSSSVSILNIRVQCFDDCLYLLDGRFNQLHTLYVDLVNLSCLDETENQGNLPNLRCFFLSCNLQTLDYDNTILPLLYRMSNLEVLGLCFMICTLQTIIDGNHLKRHIINRMLRLNQFTFYISSLISIDNEMNLPSREDIQRTFIDFTNSEIISYVDYFPEKKKARCHIYSYPSFMPYYSSITNNFPGGLFKYVRIVALYDEYPFEHEFFLRIVQSFPYVQELYVENHKSQNHKQSYESSNDNQNLSVIEYCFLSDLRIMSVHDDYIKEFLFNTKASLPNNVTLHIKYESLQRVTHNFTRDATRINCAKIDRLYLYGESKRSNSLQEYFPNSDIHLS</sequence>
<feature type="domain" description="F-box" evidence="1">
    <location>
        <begin position="5"/>
        <end position="52"/>
    </location>
</feature>
<name>A0A818VGH2_9BILA</name>
<protein>
    <recommendedName>
        <fullName evidence="1">F-box domain-containing protein</fullName>
    </recommendedName>
</protein>
<organism evidence="2 3">
    <name type="scientific">Rotaria sordida</name>
    <dbReference type="NCBI Taxonomy" id="392033"/>
    <lineage>
        <taxon>Eukaryota</taxon>
        <taxon>Metazoa</taxon>
        <taxon>Spiralia</taxon>
        <taxon>Gnathifera</taxon>
        <taxon>Rotifera</taxon>
        <taxon>Eurotatoria</taxon>
        <taxon>Bdelloidea</taxon>
        <taxon>Philodinida</taxon>
        <taxon>Philodinidae</taxon>
        <taxon>Rotaria</taxon>
    </lineage>
</organism>
<dbReference type="Proteomes" id="UP000663836">
    <property type="component" value="Unassembled WGS sequence"/>
</dbReference>
<accession>A0A818VGH2</accession>
<dbReference type="InterPro" id="IPR001810">
    <property type="entry name" value="F-box_dom"/>
</dbReference>
<evidence type="ECO:0000313" key="3">
    <source>
        <dbReference type="Proteomes" id="UP000663836"/>
    </source>
</evidence>
<dbReference type="SUPFAM" id="SSF81383">
    <property type="entry name" value="F-box domain"/>
    <property type="match status" value="1"/>
</dbReference>
<comment type="caution">
    <text evidence="2">The sequence shown here is derived from an EMBL/GenBank/DDBJ whole genome shotgun (WGS) entry which is preliminary data.</text>
</comment>
<dbReference type="InterPro" id="IPR036047">
    <property type="entry name" value="F-box-like_dom_sf"/>
</dbReference>
<gene>
    <name evidence="2" type="ORF">JBS370_LOCUS9819</name>
</gene>
<evidence type="ECO:0000259" key="1">
    <source>
        <dbReference type="PROSITE" id="PS50181"/>
    </source>
</evidence>
<reference evidence="2" key="1">
    <citation type="submission" date="2021-02" db="EMBL/GenBank/DDBJ databases">
        <authorList>
            <person name="Nowell W R."/>
        </authorList>
    </citation>
    <scope>NUCLEOTIDE SEQUENCE</scope>
</reference>
<proteinExistence type="predicted"/>